<dbReference type="GO" id="GO:0006508">
    <property type="term" value="P:proteolysis"/>
    <property type="evidence" value="ECO:0007669"/>
    <property type="project" value="UniProtKB-KW"/>
</dbReference>
<protein>
    <submittedName>
        <fullName evidence="3">ATP-dependent zinc protease</fullName>
    </submittedName>
</protein>
<dbReference type="Pfam" id="PF05618">
    <property type="entry name" value="Zn_protease"/>
    <property type="match status" value="1"/>
</dbReference>
<feature type="chain" id="PRO_5018090886" evidence="1">
    <location>
        <begin position="30"/>
        <end position="180"/>
    </location>
</feature>
<dbReference type="EMBL" id="RFFM01000001">
    <property type="protein sequence ID" value="RMH91798.1"/>
    <property type="molecule type" value="Genomic_DNA"/>
</dbReference>
<feature type="domain" description="Retropepsin-like aspartic endopeptidase" evidence="2">
    <location>
        <begin position="35"/>
        <end position="168"/>
    </location>
</feature>
<dbReference type="RefSeq" id="WP_122163762.1">
    <property type="nucleotide sequence ID" value="NZ_JAMOIB010000008.1"/>
</dbReference>
<organism evidence="3 4">
    <name type="scientific">Stutzerimonas zhaodongensis</name>
    <dbReference type="NCBI Taxonomy" id="1176257"/>
    <lineage>
        <taxon>Bacteria</taxon>
        <taxon>Pseudomonadati</taxon>
        <taxon>Pseudomonadota</taxon>
        <taxon>Gammaproteobacteria</taxon>
        <taxon>Pseudomonadales</taxon>
        <taxon>Pseudomonadaceae</taxon>
        <taxon>Stutzerimonas</taxon>
    </lineage>
</organism>
<sequence length="180" mass="20176">MPRLSNACKRSIIPLLLAALPIAASPVLADSRPTFGWVEEGLILPENTRVKFKLDTGALTSSMHAENIDSFKKDGDDWVRFTVELEDMDSEKQVKTRLERKVVRKIKVRGAGGADSRPVVMMKVCLGDRVYEDQFSLNDRDKMNYPVLIGRRMLEDVGLVDSSRTFTTEPNCKTGNSKKS</sequence>
<accession>A0A3M2HRY5</accession>
<proteinExistence type="predicted"/>
<evidence type="ECO:0000313" key="3">
    <source>
        <dbReference type="EMBL" id="RMH91798.1"/>
    </source>
</evidence>
<dbReference type="AlphaFoldDB" id="A0A3M2HRY5"/>
<dbReference type="InterPro" id="IPR021109">
    <property type="entry name" value="Peptidase_aspartic_dom_sf"/>
</dbReference>
<dbReference type="SUPFAM" id="SSF50630">
    <property type="entry name" value="Acid proteases"/>
    <property type="match status" value="1"/>
</dbReference>
<keyword evidence="3" id="KW-0645">Protease</keyword>
<evidence type="ECO:0000259" key="2">
    <source>
        <dbReference type="Pfam" id="PF05618"/>
    </source>
</evidence>
<dbReference type="Proteomes" id="UP000269774">
    <property type="component" value="Unassembled WGS sequence"/>
</dbReference>
<keyword evidence="4" id="KW-1185">Reference proteome</keyword>
<keyword evidence="3" id="KW-0378">Hydrolase</keyword>
<dbReference type="PANTHER" id="PTHR38037:SF2">
    <property type="entry name" value="ATP-DEPENDENT ZINC PROTEASE DOMAIN-CONTAINING PROTEIN-RELATED"/>
    <property type="match status" value="1"/>
</dbReference>
<dbReference type="PANTHER" id="PTHR38037">
    <property type="entry name" value="ZN_PROTEASE DOMAIN-CONTAINING PROTEIN"/>
    <property type="match status" value="1"/>
</dbReference>
<dbReference type="InterPro" id="IPR008503">
    <property type="entry name" value="Asp_endopeptidase"/>
</dbReference>
<reference evidence="3 4" key="1">
    <citation type="submission" date="2018-10" db="EMBL/GenBank/DDBJ databases">
        <title>Pseudomonas zhaodongensis NEAU-ST5-21(T) genome.</title>
        <authorList>
            <person name="Peng J."/>
            <person name="Liu Z.-P."/>
        </authorList>
    </citation>
    <scope>NUCLEOTIDE SEQUENCE [LARGE SCALE GENOMIC DNA]</scope>
    <source>
        <strain evidence="3 4">NEAU-ST5-21</strain>
    </source>
</reference>
<dbReference type="GO" id="GO:0008233">
    <property type="term" value="F:peptidase activity"/>
    <property type="evidence" value="ECO:0007669"/>
    <property type="project" value="UniProtKB-KW"/>
</dbReference>
<feature type="signal peptide" evidence="1">
    <location>
        <begin position="1"/>
        <end position="29"/>
    </location>
</feature>
<gene>
    <name evidence="3" type="ORF">EA797_03360</name>
</gene>
<dbReference type="OrthoDB" id="8546610at2"/>
<name>A0A3M2HRY5_9GAMM</name>
<keyword evidence="1" id="KW-0732">Signal</keyword>
<dbReference type="Gene3D" id="2.40.70.10">
    <property type="entry name" value="Acid Proteases"/>
    <property type="match status" value="1"/>
</dbReference>
<evidence type="ECO:0000256" key="1">
    <source>
        <dbReference type="SAM" id="SignalP"/>
    </source>
</evidence>
<evidence type="ECO:0000313" key="4">
    <source>
        <dbReference type="Proteomes" id="UP000269774"/>
    </source>
</evidence>
<comment type="caution">
    <text evidence="3">The sequence shown here is derived from an EMBL/GenBank/DDBJ whole genome shotgun (WGS) entry which is preliminary data.</text>
</comment>